<dbReference type="EMBL" id="VIWO01000002">
    <property type="protein sequence ID" value="TWF42342.1"/>
    <property type="molecule type" value="Genomic_DNA"/>
</dbReference>
<sequence length="57" mass="6482">MPWVETLGIFAIVGPSFFWSGWSVPLYLYKVIKAAGPLLRRYNRTGYTQYGKLAAIL</sequence>
<evidence type="ECO:0000313" key="2">
    <source>
        <dbReference type="EMBL" id="TWF42342.1"/>
    </source>
</evidence>
<keyword evidence="1" id="KW-0472">Membrane</keyword>
<protein>
    <submittedName>
        <fullName evidence="2">Uncharacterized protein</fullName>
    </submittedName>
</protein>
<evidence type="ECO:0000256" key="1">
    <source>
        <dbReference type="SAM" id="Phobius"/>
    </source>
</evidence>
<keyword evidence="3" id="KW-1185">Reference proteome</keyword>
<comment type="caution">
    <text evidence="2">The sequence shown here is derived from an EMBL/GenBank/DDBJ whole genome shotgun (WGS) entry which is preliminary data.</text>
</comment>
<name>A0A561PW56_9BACT</name>
<feature type="transmembrane region" description="Helical" evidence="1">
    <location>
        <begin position="6"/>
        <end position="29"/>
    </location>
</feature>
<dbReference type="AlphaFoldDB" id="A0A561PW56"/>
<organism evidence="2 3">
    <name type="scientific">Chitinophaga polysaccharea</name>
    <dbReference type="NCBI Taxonomy" id="1293035"/>
    <lineage>
        <taxon>Bacteria</taxon>
        <taxon>Pseudomonadati</taxon>
        <taxon>Bacteroidota</taxon>
        <taxon>Chitinophagia</taxon>
        <taxon>Chitinophagales</taxon>
        <taxon>Chitinophagaceae</taxon>
        <taxon>Chitinophaga</taxon>
    </lineage>
</organism>
<reference evidence="2 3" key="1">
    <citation type="submission" date="2019-06" db="EMBL/GenBank/DDBJ databases">
        <title>Sorghum-associated microbial communities from plants grown in Nebraska, USA.</title>
        <authorList>
            <person name="Schachtman D."/>
        </authorList>
    </citation>
    <scope>NUCLEOTIDE SEQUENCE [LARGE SCALE GENOMIC DNA]</scope>
    <source>
        <strain evidence="2 3">1209</strain>
    </source>
</reference>
<proteinExistence type="predicted"/>
<accession>A0A561PW56</accession>
<dbReference type="Proteomes" id="UP000320811">
    <property type="component" value="Unassembled WGS sequence"/>
</dbReference>
<evidence type="ECO:0000313" key="3">
    <source>
        <dbReference type="Proteomes" id="UP000320811"/>
    </source>
</evidence>
<dbReference type="RefSeq" id="WP_186452350.1">
    <property type="nucleotide sequence ID" value="NZ_VIWO01000002.1"/>
</dbReference>
<gene>
    <name evidence="2" type="ORF">FHW36_10297</name>
</gene>
<keyword evidence="1" id="KW-1133">Transmembrane helix</keyword>
<keyword evidence="1" id="KW-0812">Transmembrane</keyword>